<dbReference type="PANTHER" id="PTHR43201:SF5">
    <property type="entry name" value="MEDIUM-CHAIN ACYL-COA LIGASE ACSF2, MITOCHONDRIAL"/>
    <property type="match status" value="1"/>
</dbReference>
<dbReference type="Gene3D" id="3.40.50.12780">
    <property type="entry name" value="N-terminal domain of ligase-like"/>
    <property type="match status" value="1"/>
</dbReference>
<organism evidence="6">
    <name type="scientific">freshwater metagenome</name>
    <dbReference type="NCBI Taxonomy" id="449393"/>
    <lineage>
        <taxon>unclassified sequences</taxon>
        <taxon>metagenomes</taxon>
        <taxon>ecological metagenomes</taxon>
    </lineage>
</organism>
<evidence type="ECO:0000313" key="6">
    <source>
        <dbReference type="EMBL" id="CAB4718726.1"/>
    </source>
</evidence>
<dbReference type="InterPro" id="IPR045851">
    <property type="entry name" value="AMP-bd_C_sf"/>
</dbReference>
<dbReference type="EMBL" id="CAEZYK010000016">
    <property type="protein sequence ID" value="CAB4718726.1"/>
    <property type="molecule type" value="Genomic_DNA"/>
</dbReference>
<dbReference type="AlphaFoldDB" id="A0A6J6R6S6"/>
<evidence type="ECO:0000259" key="4">
    <source>
        <dbReference type="Pfam" id="PF00501"/>
    </source>
</evidence>
<sequence length="517" mass="55331">MITKNSSPRPKISATYRHLDAKKYLAPGGPWAIPTLDQLFRVGGANSSGSLITDLESGLNLDARALEAMVATLAGGLRTAGVRRGDVVAWQSPNSWEVVVLYRACWRLGAIAGPIHHQAGSAHVEHALNVLSPKIFLNPEDLRGPNSRFEKLIAGNEMVTDSTARGSDIAVALFTSGSTGLPKAALHTQRGLATKAITMAKAHGLKPQDVVLMPAPLAHISGLLNAVLIPGVVGMSAGLMRAWDPENALTRIADENVSFMIGPPTFFLGLFAAPNFRTERAQSLRLVSCGGAGITPAFVIEARQRLDCEVKRTYGSTEAPTVTTSRSTDDPQKAADTDGRIVGDAQLKIVDPITGRELGPGSIGELVLRGPELFVGYSDIDLTRASISRGWFNTGDLAQVDSEGWLTISGRIKDVIIRGGENISAAEVERLLEEHPAVKHAVVVGEPNERLGERVCAFVIADASFDLDVCQKWFSDSGATRFTTPERIVRVDEFPLFAAGKPDRARLKDQAGELARS</sequence>
<name>A0A6J6R6S6_9ZZZZ</name>
<evidence type="ECO:0000256" key="1">
    <source>
        <dbReference type="ARBA" id="ARBA00006432"/>
    </source>
</evidence>
<protein>
    <submittedName>
        <fullName evidence="6">Unannotated protein</fullName>
    </submittedName>
</protein>
<dbReference type="GO" id="GO:0006631">
    <property type="term" value="P:fatty acid metabolic process"/>
    <property type="evidence" value="ECO:0007669"/>
    <property type="project" value="TreeGrafter"/>
</dbReference>
<dbReference type="PANTHER" id="PTHR43201">
    <property type="entry name" value="ACYL-COA SYNTHETASE"/>
    <property type="match status" value="1"/>
</dbReference>
<feature type="region of interest" description="Disordered" evidence="3">
    <location>
        <begin position="317"/>
        <end position="337"/>
    </location>
</feature>
<dbReference type="Pfam" id="PF13193">
    <property type="entry name" value="AMP-binding_C"/>
    <property type="match status" value="1"/>
</dbReference>
<gene>
    <name evidence="6" type="ORF">UFOPK2683_00453</name>
</gene>
<dbReference type="Gene3D" id="3.30.300.30">
    <property type="match status" value="1"/>
</dbReference>
<dbReference type="GO" id="GO:0031956">
    <property type="term" value="F:medium-chain fatty acid-CoA ligase activity"/>
    <property type="evidence" value="ECO:0007669"/>
    <property type="project" value="TreeGrafter"/>
</dbReference>
<proteinExistence type="inferred from homology"/>
<keyword evidence="2" id="KW-0436">Ligase</keyword>
<evidence type="ECO:0000259" key="5">
    <source>
        <dbReference type="Pfam" id="PF13193"/>
    </source>
</evidence>
<feature type="domain" description="AMP-binding enzyme C-terminal" evidence="5">
    <location>
        <begin position="427"/>
        <end position="501"/>
    </location>
</feature>
<feature type="domain" description="AMP-dependent synthetase/ligase" evidence="4">
    <location>
        <begin position="64"/>
        <end position="377"/>
    </location>
</feature>
<evidence type="ECO:0000256" key="2">
    <source>
        <dbReference type="ARBA" id="ARBA00022598"/>
    </source>
</evidence>
<dbReference type="InterPro" id="IPR025110">
    <property type="entry name" value="AMP-bd_C"/>
</dbReference>
<feature type="compositionally biased region" description="Polar residues" evidence="3">
    <location>
        <begin position="317"/>
        <end position="326"/>
    </location>
</feature>
<dbReference type="InterPro" id="IPR000873">
    <property type="entry name" value="AMP-dep_synth/lig_dom"/>
</dbReference>
<accession>A0A6J6R6S6</accession>
<dbReference type="SUPFAM" id="SSF56801">
    <property type="entry name" value="Acetyl-CoA synthetase-like"/>
    <property type="match status" value="1"/>
</dbReference>
<dbReference type="Pfam" id="PF00501">
    <property type="entry name" value="AMP-binding"/>
    <property type="match status" value="1"/>
</dbReference>
<dbReference type="InterPro" id="IPR042099">
    <property type="entry name" value="ANL_N_sf"/>
</dbReference>
<reference evidence="6" key="1">
    <citation type="submission" date="2020-05" db="EMBL/GenBank/DDBJ databases">
        <authorList>
            <person name="Chiriac C."/>
            <person name="Salcher M."/>
            <person name="Ghai R."/>
            <person name="Kavagutti S V."/>
        </authorList>
    </citation>
    <scope>NUCLEOTIDE SEQUENCE</scope>
</reference>
<comment type="similarity">
    <text evidence="1">Belongs to the ATP-dependent AMP-binding enzyme family.</text>
</comment>
<evidence type="ECO:0000256" key="3">
    <source>
        <dbReference type="SAM" id="MobiDB-lite"/>
    </source>
</evidence>
<feature type="compositionally biased region" description="Basic and acidic residues" evidence="3">
    <location>
        <begin position="327"/>
        <end position="337"/>
    </location>
</feature>